<keyword evidence="2" id="KW-1185">Reference proteome</keyword>
<protein>
    <submittedName>
        <fullName evidence="1">Uncharacterized protein</fullName>
    </submittedName>
</protein>
<sequence length="128" mass="14567">MSATSSAPTTRTLLPIYTAEAHVDSVYKNLRNIEKVAQQLPLMRAWLISTPSIEQRNYLRAYIAEVGMYANLYETFQEIYETHVGDLSTRQQAVVAENMEDIRVAQRALAKVVEEFEMALEGHGLEME</sequence>
<reference evidence="1 2" key="1">
    <citation type="submission" date="2024-02" db="EMBL/GenBank/DDBJ databases">
        <title>Discinaceae phylogenomics.</title>
        <authorList>
            <person name="Dirks A.C."/>
            <person name="James T.Y."/>
        </authorList>
    </citation>
    <scope>NUCLEOTIDE SEQUENCE [LARGE SCALE GENOMIC DNA]</scope>
    <source>
        <strain evidence="1 2">ACD0624</strain>
    </source>
</reference>
<evidence type="ECO:0000313" key="2">
    <source>
        <dbReference type="Proteomes" id="UP001447188"/>
    </source>
</evidence>
<dbReference type="EMBL" id="JBBBZM010000176">
    <property type="protein sequence ID" value="KAL0632303.1"/>
    <property type="molecule type" value="Genomic_DNA"/>
</dbReference>
<name>A0ABR3G917_9PEZI</name>
<proteinExistence type="predicted"/>
<gene>
    <name evidence="1" type="ORF">Q9L58_008824</name>
</gene>
<accession>A0ABR3G917</accession>
<organism evidence="1 2">
    <name type="scientific">Discina gigas</name>
    <dbReference type="NCBI Taxonomy" id="1032678"/>
    <lineage>
        <taxon>Eukaryota</taxon>
        <taxon>Fungi</taxon>
        <taxon>Dikarya</taxon>
        <taxon>Ascomycota</taxon>
        <taxon>Pezizomycotina</taxon>
        <taxon>Pezizomycetes</taxon>
        <taxon>Pezizales</taxon>
        <taxon>Discinaceae</taxon>
        <taxon>Discina</taxon>
    </lineage>
</organism>
<evidence type="ECO:0000313" key="1">
    <source>
        <dbReference type="EMBL" id="KAL0632303.1"/>
    </source>
</evidence>
<dbReference type="Proteomes" id="UP001447188">
    <property type="component" value="Unassembled WGS sequence"/>
</dbReference>
<comment type="caution">
    <text evidence="1">The sequence shown here is derived from an EMBL/GenBank/DDBJ whole genome shotgun (WGS) entry which is preliminary data.</text>
</comment>